<keyword evidence="1" id="KW-0472">Membrane</keyword>
<dbReference type="EMBL" id="MWDB01000016">
    <property type="protein sequence ID" value="OQB41480.1"/>
    <property type="molecule type" value="Genomic_DNA"/>
</dbReference>
<dbReference type="AlphaFoldDB" id="A0A1V5ZMF6"/>
<proteinExistence type="predicted"/>
<reference evidence="2" key="1">
    <citation type="submission" date="2017-02" db="EMBL/GenBank/DDBJ databases">
        <title>Delving into the versatile metabolic prowess of the omnipresent phylum Bacteroidetes.</title>
        <authorList>
            <person name="Nobu M.K."/>
            <person name="Mei R."/>
            <person name="Narihiro T."/>
            <person name="Kuroda K."/>
            <person name="Liu W.-T."/>
        </authorList>
    </citation>
    <scope>NUCLEOTIDE SEQUENCE</scope>
    <source>
        <strain evidence="2">ADurb.Bin160</strain>
    </source>
</reference>
<sequence>MVLHTTIVLFVSTYSCPTFLNILVRDFRMFTGIDNTLELNKPPCLKPPLCLFSLSWFSSSNNKPYSST</sequence>
<keyword evidence="1" id="KW-0812">Transmembrane</keyword>
<organism evidence="2">
    <name type="scientific">candidate division CPR1 bacterium ADurb.Bin160</name>
    <dbReference type="NCBI Taxonomy" id="1852826"/>
    <lineage>
        <taxon>Bacteria</taxon>
        <taxon>candidate division CPR1</taxon>
    </lineage>
</organism>
<keyword evidence="1" id="KW-1133">Transmembrane helix</keyword>
<dbReference type="Proteomes" id="UP000485621">
    <property type="component" value="Unassembled WGS sequence"/>
</dbReference>
<accession>A0A1V5ZMF6</accession>
<evidence type="ECO:0000256" key="1">
    <source>
        <dbReference type="SAM" id="Phobius"/>
    </source>
</evidence>
<protein>
    <submittedName>
        <fullName evidence="2">Uncharacterized protein</fullName>
    </submittedName>
</protein>
<evidence type="ECO:0000313" key="2">
    <source>
        <dbReference type="EMBL" id="OQB41480.1"/>
    </source>
</evidence>
<name>A0A1V5ZMF6_9BACT</name>
<gene>
    <name evidence="2" type="ORF">BWY04_00814</name>
</gene>
<feature type="transmembrane region" description="Helical" evidence="1">
    <location>
        <begin position="6"/>
        <end position="24"/>
    </location>
</feature>
<comment type="caution">
    <text evidence="2">The sequence shown here is derived from an EMBL/GenBank/DDBJ whole genome shotgun (WGS) entry which is preliminary data.</text>
</comment>